<name>A0A839GW52_9BACT</name>
<dbReference type="EMBL" id="JACJIQ010000010">
    <property type="protein sequence ID" value="MBA9077981.1"/>
    <property type="molecule type" value="Genomic_DNA"/>
</dbReference>
<evidence type="ECO:0000313" key="1">
    <source>
        <dbReference type="EMBL" id="MBA9077981.1"/>
    </source>
</evidence>
<organism evidence="1 2">
    <name type="scientific">Rufibacter quisquiliarum</name>
    <dbReference type="NCBI Taxonomy" id="1549639"/>
    <lineage>
        <taxon>Bacteria</taxon>
        <taxon>Pseudomonadati</taxon>
        <taxon>Bacteroidota</taxon>
        <taxon>Cytophagia</taxon>
        <taxon>Cytophagales</taxon>
        <taxon>Hymenobacteraceae</taxon>
        <taxon>Rufibacter</taxon>
    </lineage>
</organism>
<gene>
    <name evidence="1" type="ORF">FHS90_002704</name>
</gene>
<reference evidence="1 2" key="1">
    <citation type="submission" date="2020-08" db="EMBL/GenBank/DDBJ databases">
        <title>Genomic Encyclopedia of Type Strains, Phase IV (KMG-IV): sequencing the most valuable type-strain genomes for metagenomic binning, comparative biology and taxonomic classification.</title>
        <authorList>
            <person name="Goeker M."/>
        </authorList>
    </citation>
    <scope>NUCLEOTIDE SEQUENCE [LARGE SCALE GENOMIC DNA]</scope>
    <source>
        <strain evidence="1 2">DSM 29854</strain>
    </source>
</reference>
<evidence type="ECO:0000313" key="2">
    <source>
        <dbReference type="Proteomes" id="UP000563094"/>
    </source>
</evidence>
<sequence length="61" mass="6493">MFLLFSSFKSAGIVSGPDAPPLAELPKGVIGVNGWPNCLLVLCYLLYPVLLAKLFLTIPSS</sequence>
<accession>A0A839GW52</accession>
<keyword evidence="2" id="KW-1185">Reference proteome</keyword>
<proteinExistence type="predicted"/>
<comment type="caution">
    <text evidence="1">The sequence shown here is derived from an EMBL/GenBank/DDBJ whole genome shotgun (WGS) entry which is preliminary data.</text>
</comment>
<protein>
    <submittedName>
        <fullName evidence="1">Uncharacterized protein</fullName>
    </submittedName>
</protein>
<dbReference type="AlphaFoldDB" id="A0A839GW52"/>
<dbReference type="Proteomes" id="UP000563094">
    <property type="component" value="Unassembled WGS sequence"/>
</dbReference>